<reference evidence="2 3" key="1">
    <citation type="submission" date="2019-02" db="EMBL/GenBank/DDBJ databases">
        <title>Deep-cultivation of Planctomycetes and their phenomic and genomic characterization uncovers novel biology.</title>
        <authorList>
            <person name="Wiegand S."/>
            <person name="Jogler M."/>
            <person name="Boedeker C."/>
            <person name="Pinto D."/>
            <person name="Vollmers J."/>
            <person name="Rivas-Marin E."/>
            <person name="Kohn T."/>
            <person name="Peeters S.H."/>
            <person name="Heuer A."/>
            <person name="Rast P."/>
            <person name="Oberbeckmann S."/>
            <person name="Bunk B."/>
            <person name="Jeske O."/>
            <person name="Meyerdierks A."/>
            <person name="Storesund J.E."/>
            <person name="Kallscheuer N."/>
            <person name="Luecker S."/>
            <person name="Lage O.M."/>
            <person name="Pohl T."/>
            <person name="Merkel B.J."/>
            <person name="Hornburger P."/>
            <person name="Mueller R.-W."/>
            <person name="Bruemmer F."/>
            <person name="Labrenz M."/>
            <person name="Spormann A.M."/>
            <person name="Op den Camp H."/>
            <person name="Overmann J."/>
            <person name="Amann R."/>
            <person name="Jetten M.S.M."/>
            <person name="Mascher T."/>
            <person name="Medema M.H."/>
            <person name="Devos D.P."/>
            <person name="Kaster A.-K."/>
            <person name="Ovreas L."/>
            <person name="Rohde M."/>
            <person name="Galperin M.Y."/>
            <person name="Jogler C."/>
        </authorList>
    </citation>
    <scope>NUCLEOTIDE SEQUENCE [LARGE SCALE GENOMIC DNA]</scope>
    <source>
        <strain evidence="2 3">KS4</strain>
    </source>
</reference>
<protein>
    <submittedName>
        <fullName evidence="2">Acetyltransferase (GNAT) family protein</fullName>
    </submittedName>
</protein>
<dbReference type="KEGG" id="pcor:KS4_16340"/>
<name>A0A517YTL6_9BACT</name>
<dbReference type="PANTHER" id="PTHR43138:SF1">
    <property type="entry name" value="N-ACETYLTRANSFERASE ACA1"/>
    <property type="match status" value="1"/>
</dbReference>
<dbReference type="PANTHER" id="PTHR43138">
    <property type="entry name" value="ACETYLTRANSFERASE, GNAT FAMILY"/>
    <property type="match status" value="1"/>
</dbReference>
<dbReference type="Gene3D" id="3.40.630.30">
    <property type="match status" value="1"/>
</dbReference>
<dbReference type="Pfam" id="PF00583">
    <property type="entry name" value="Acetyltransf_1"/>
    <property type="match status" value="1"/>
</dbReference>
<dbReference type="EMBL" id="CP036425">
    <property type="protein sequence ID" value="QDU33583.1"/>
    <property type="molecule type" value="Genomic_DNA"/>
</dbReference>
<proteinExistence type="predicted"/>
<dbReference type="PROSITE" id="PS51186">
    <property type="entry name" value="GNAT"/>
    <property type="match status" value="1"/>
</dbReference>
<dbReference type="GO" id="GO:0016747">
    <property type="term" value="F:acyltransferase activity, transferring groups other than amino-acyl groups"/>
    <property type="evidence" value="ECO:0007669"/>
    <property type="project" value="InterPro"/>
</dbReference>
<organism evidence="2 3">
    <name type="scientific">Poriferisphaera corsica</name>
    <dbReference type="NCBI Taxonomy" id="2528020"/>
    <lineage>
        <taxon>Bacteria</taxon>
        <taxon>Pseudomonadati</taxon>
        <taxon>Planctomycetota</taxon>
        <taxon>Phycisphaerae</taxon>
        <taxon>Phycisphaerales</taxon>
        <taxon>Phycisphaeraceae</taxon>
        <taxon>Poriferisphaera</taxon>
    </lineage>
</organism>
<dbReference type="InterPro" id="IPR016181">
    <property type="entry name" value="Acyl_CoA_acyltransferase"/>
</dbReference>
<sequence length="161" mass="18350">MLIREARESDFNDIWPIFEDIVGAGDTYAYERNTGEDEAFEIWMVKPRVTYVVEDNGVILGTYYIVTNQSGPGKHVCNCGYMVARSSRGQGLATKMCEHSQVMAKELGYCAMQFNFVAESNEGAVRLWERMGFEIVGRLPRAFNHPKKGLIDAFVMYKRLK</sequence>
<dbReference type="RefSeq" id="WP_145076735.1">
    <property type="nucleotide sequence ID" value="NZ_CP036425.1"/>
</dbReference>
<evidence type="ECO:0000313" key="3">
    <source>
        <dbReference type="Proteomes" id="UP000317369"/>
    </source>
</evidence>
<dbReference type="InterPro" id="IPR000182">
    <property type="entry name" value="GNAT_dom"/>
</dbReference>
<dbReference type="SUPFAM" id="SSF55729">
    <property type="entry name" value="Acyl-CoA N-acyltransferases (Nat)"/>
    <property type="match status" value="1"/>
</dbReference>
<evidence type="ECO:0000259" key="1">
    <source>
        <dbReference type="PROSITE" id="PS51186"/>
    </source>
</evidence>
<dbReference type="Proteomes" id="UP000317369">
    <property type="component" value="Chromosome"/>
</dbReference>
<gene>
    <name evidence="2" type="ORF">KS4_16340</name>
</gene>
<accession>A0A517YTL6</accession>
<dbReference type="AlphaFoldDB" id="A0A517YTL6"/>
<keyword evidence="3" id="KW-1185">Reference proteome</keyword>
<feature type="domain" description="N-acetyltransferase" evidence="1">
    <location>
        <begin position="1"/>
        <end position="161"/>
    </location>
</feature>
<dbReference type="CDD" id="cd04301">
    <property type="entry name" value="NAT_SF"/>
    <property type="match status" value="1"/>
</dbReference>
<keyword evidence="2" id="KW-0808">Transferase</keyword>
<dbReference type="OrthoDB" id="948250at2"/>
<evidence type="ECO:0000313" key="2">
    <source>
        <dbReference type="EMBL" id="QDU33583.1"/>
    </source>
</evidence>
<dbReference type="InterPro" id="IPR052742">
    <property type="entry name" value="Mito_N-acetyltransferase"/>
</dbReference>